<dbReference type="GeneID" id="61902321"/>
<accession>A0ABM5UC26</accession>
<gene>
    <name evidence="1" type="ORF">ACZ76_07005</name>
</gene>
<dbReference type="Proteomes" id="UP000069914">
    <property type="component" value="Chromosome"/>
</dbReference>
<organism evidence="1 2">
    <name type="scientific">Yersinia aleksiciae</name>
    <dbReference type="NCBI Taxonomy" id="263819"/>
    <lineage>
        <taxon>Bacteria</taxon>
        <taxon>Pseudomonadati</taxon>
        <taxon>Pseudomonadota</taxon>
        <taxon>Gammaproteobacteria</taxon>
        <taxon>Enterobacterales</taxon>
        <taxon>Yersiniaceae</taxon>
        <taxon>Yersinia</taxon>
    </lineage>
</organism>
<dbReference type="Pfam" id="PF11112">
    <property type="entry name" value="PyocinActivator"/>
    <property type="match status" value="1"/>
</dbReference>
<sequence length="84" mass="9511">MNTMFLLMAEFEMAVIPLSVIADKYLGMSPATADKKANAGDMPIPTFRIGNTQKSPRMVHVQDLADFIDERRCKAKKEILLLRR</sequence>
<name>A0ABM5UC26_YERAE</name>
<reference evidence="1 2" key="1">
    <citation type="journal article" date="2015" name="Genome Announc.">
        <title>De Novo Genome Sequence of Yersinia aleksiciae Y159T.</title>
        <authorList>
            <person name="Sprague L.D."/>
            <person name="Neubauer H."/>
        </authorList>
    </citation>
    <scope>NUCLEOTIDE SEQUENCE [LARGE SCALE GENOMIC DNA]</scope>
    <source>
        <strain evidence="1 2">159</strain>
    </source>
</reference>
<proteinExistence type="predicted"/>
<dbReference type="EMBL" id="CP011975">
    <property type="protein sequence ID" value="AKP33307.1"/>
    <property type="molecule type" value="Genomic_DNA"/>
</dbReference>
<evidence type="ECO:0000313" key="2">
    <source>
        <dbReference type="Proteomes" id="UP000069914"/>
    </source>
</evidence>
<dbReference type="InterPro" id="IPR020518">
    <property type="entry name" value="Tscrpt_reg_PrtN"/>
</dbReference>
<protein>
    <submittedName>
        <fullName evidence="1">Pyocin activator protein PrtN, phage related protein</fullName>
    </submittedName>
</protein>
<dbReference type="RefSeq" id="WP_048618038.1">
    <property type="nucleotide sequence ID" value="NZ_CABMLM010000006.1"/>
</dbReference>
<keyword evidence="2" id="KW-1185">Reference proteome</keyword>
<evidence type="ECO:0000313" key="1">
    <source>
        <dbReference type="EMBL" id="AKP33307.1"/>
    </source>
</evidence>